<keyword evidence="4" id="KW-0472">Membrane</keyword>
<dbReference type="Gene3D" id="1.10.630.10">
    <property type="entry name" value="Cytochrome P450"/>
    <property type="match status" value="1"/>
</dbReference>
<dbReference type="Proteomes" id="UP000006591">
    <property type="component" value="Chromosome 5"/>
</dbReference>
<dbReference type="CDD" id="cd00741">
    <property type="entry name" value="Lipase"/>
    <property type="match status" value="1"/>
</dbReference>
<dbReference type="PRINTS" id="PR00385">
    <property type="entry name" value="P450"/>
</dbReference>
<dbReference type="GO" id="GO:0020037">
    <property type="term" value="F:heme binding"/>
    <property type="evidence" value="ECO:0007669"/>
    <property type="project" value="InterPro"/>
</dbReference>
<organism evidence="11">
    <name type="scientific">Oryza nivara</name>
    <name type="common">Indian wild rice</name>
    <name type="synonym">Oryza sativa f. spontanea</name>
    <dbReference type="NCBI Taxonomy" id="4536"/>
    <lineage>
        <taxon>Eukaryota</taxon>
        <taxon>Viridiplantae</taxon>
        <taxon>Streptophyta</taxon>
        <taxon>Embryophyta</taxon>
        <taxon>Tracheophyta</taxon>
        <taxon>Spermatophyta</taxon>
        <taxon>Magnoliopsida</taxon>
        <taxon>Liliopsida</taxon>
        <taxon>Poales</taxon>
        <taxon>Poaceae</taxon>
        <taxon>BOP clade</taxon>
        <taxon>Oryzoideae</taxon>
        <taxon>Oryzeae</taxon>
        <taxon>Oryzinae</taxon>
        <taxon>Oryza</taxon>
    </lineage>
</organism>
<evidence type="ECO:0000256" key="7">
    <source>
        <dbReference type="PIRSR" id="PIRSR602401-1"/>
    </source>
</evidence>
<dbReference type="SUPFAM" id="SSF48264">
    <property type="entry name" value="Cytochrome P450"/>
    <property type="match status" value="1"/>
</dbReference>
<dbReference type="Gramene" id="ONIVA05G13310.1">
    <property type="protein sequence ID" value="ONIVA05G13310.1"/>
    <property type="gene ID" value="ONIVA05G13310"/>
</dbReference>
<keyword evidence="5 8" id="KW-0560">Oxidoreductase</keyword>
<evidence type="ECO:0000259" key="10">
    <source>
        <dbReference type="Pfam" id="PF01764"/>
    </source>
</evidence>
<comment type="similarity">
    <text evidence="1 8">Belongs to the cytochrome P450 family.</text>
</comment>
<evidence type="ECO:0000256" key="9">
    <source>
        <dbReference type="SAM" id="MobiDB-lite"/>
    </source>
</evidence>
<keyword evidence="2" id="KW-0812">Transmembrane</keyword>
<evidence type="ECO:0000256" key="1">
    <source>
        <dbReference type="ARBA" id="ARBA00010617"/>
    </source>
</evidence>
<keyword evidence="7 8" id="KW-0349">Heme</keyword>
<evidence type="ECO:0000256" key="5">
    <source>
        <dbReference type="ARBA" id="ARBA00023002"/>
    </source>
</evidence>
<keyword evidence="3 7" id="KW-0479">Metal-binding</keyword>
<proteinExistence type="inferred from homology"/>
<dbReference type="Gene3D" id="3.40.50.1820">
    <property type="entry name" value="alpha/beta hydrolase"/>
    <property type="match status" value="2"/>
</dbReference>
<dbReference type="InterPro" id="IPR002921">
    <property type="entry name" value="Fungal_lipase-type"/>
</dbReference>
<comment type="cofactor">
    <cofactor evidence="7">
        <name>heme</name>
        <dbReference type="ChEBI" id="CHEBI:30413"/>
    </cofactor>
</comment>
<keyword evidence="6 7" id="KW-0408">Iron</keyword>
<evidence type="ECO:0000256" key="4">
    <source>
        <dbReference type="ARBA" id="ARBA00022989"/>
    </source>
</evidence>
<dbReference type="PROSITE" id="PS00086">
    <property type="entry name" value="CYTOCHROME_P450"/>
    <property type="match status" value="1"/>
</dbReference>
<dbReference type="InterPro" id="IPR036396">
    <property type="entry name" value="Cyt_P450_sf"/>
</dbReference>
<keyword evidence="8" id="KW-0503">Monooxygenase</keyword>
<dbReference type="OMA" id="IWTWEEL"/>
<dbReference type="PRINTS" id="PR00463">
    <property type="entry name" value="EP450I"/>
</dbReference>
<dbReference type="InterPro" id="IPR002401">
    <property type="entry name" value="Cyt_P450_E_grp-I"/>
</dbReference>
<dbReference type="eggNOG" id="KOG4569">
    <property type="taxonomic scope" value="Eukaryota"/>
</dbReference>
<dbReference type="GO" id="GO:0016705">
    <property type="term" value="F:oxidoreductase activity, acting on paired donors, with incorporation or reduction of molecular oxygen"/>
    <property type="evidence" value="ECO:0007669"/>
    <property type="project" value="InterPro"/>
</dbReference>
<sequence length="597" mass="65772">MAQATYDAFNREKLSPHAGLSRFAIRRFFEWAQLRGHAAAYRVTRFLYATSCVAVPVLSEVARLVSMYQDEELSITATGHSLGAALATLNAFDIVANGYNRHPGHRSRFDGARGLGLRLLRVHNARDVVPRYPTAPPNHGVGTELAIDTGESPYLRRLANELVWHKLDSYLHGVAGARGEGGAKRWRGAAGKRAVADGAERRRSAAGGGAGRGRQPPSHRLLWAPPSSSSPTTAATPPPPFPRGGARRPRWIWTWEELAGLPVPPPIPPPPRLMFDVTAMPVFGVDPGRLSPDMPSMHVSAAMDTIMEVGLFRHTVPPSCWKAMRRLKIGPERKLAAAHAALHVFVSEMMEKARKQEAAPSSMSMDVLSSYINDPDYVGLLHSILITYMVAGRDTVGTTLPWFFYNLAMNPRVVSGIREELAHNIATSTCNGDGAPVMFSPEDTKSLVYLHAALFETLRLYPPGWIERKTVVADDVMPSGHEVRAGDAVLISIYSMGRMESLWGEDCRVYRPERWLYDSRGGRKMRHVPSHKFLSFNSGPRMCPGKNIAVMQMKIIAAAVVWNFDLEVVEGQAVVPKLSCLLQMKNGVMVKVKKRAV</sequence>
<reference evidence="11" key="2">
    <citation type="submission" date="2018-04" db="EMBL/GenBank/DDBJ databases">
        <title>OnivRS2 (Oryza nivara Reference Sequence Version 2).</title>
        <authorList>
            <person name="Zhang J."/>
            <person name="Kudrna D."/>
            <person name="Lee S."/>
            <person name="Talag J."/>
            <person name="Rajasekar S."/>
            <person name="Welchert J."/>
            <person name="Hsing Y.-I."/>
            <person name="Wing R.A."/>
        </authorList>
    </citation>
    <scope>NUCLEOTIDE SEQUENCE [LARGE SCALE GENOMIC DNA]</scope>
    <source>
        <strain evidence="11">SL10</strain>
    </source>
</reference>
<dbReference type="eggNOG" id="KOG0157">
    <property type="taxonomic scope" value="Eukaryota"/>
</dbReference>
<dbReference type="AlphaFoldDB" id="A0A0E0HD28"/>
<dbReference type="Pfam" id="PF01764">
    <property type="entry name" value="Lipase_3"/>
    <property type="match status" value="1"/>
</dbReference>
<name>A0A0E0HD28_ORYNI</name>
<accession>A0A0E0HD28</accession>
<dbReference type="InterPro" id="IPR029058">
    <property type="entry name" value="AB_hydrolase_fold"/>
</dbReference>
<feature type="domain" description="Fungal lipase-type" evidence="10">
    <location>
        <begin position="43"/>
        <end position="101"/>
    </location>
</feature>
<evidence type="ECO:0000313" key="11">
    <source>
        <dbReference type="EnsemblPlants" id="ONIVA05G13310.1"/>
    </source>
</evidence>
<keyword evidence="12" id="KW-1185">Reference proteome</keyword>
<feature type="compositionally biased region" description="Low complexity" evidence="9">
    <location>
        <begin position="224"/>
        <end position="235"/>
    </location>
</feature>
<feature type="binding site" description="axial binding residue" evidence="7">
    <location>
        <position position="543"/>
    </location>
    <ligand>
        <name>heme</name>
        <dbReference type="ChEBI" id="CHEBI:30413"/>
    </ligand>
    <ligandPart>
        <name>Fe</name>
        <dbReference type="ChEBI" id="CHEBI:18248"/>
    </ligandPart>
</feature>
<dbReference type="Pfam" id="PF00067">
    <property type="entry name" value="p450"/>
    <property type="match status" value="1"/>
</dbReference>
<dbReference type="SUPFAM" id="SSF53474">
    <property type="entry name" value="alpha/beta-Hydrolases"/>
    <property type="match status" value="1"/>
</dbReference>
<dbReference type="PANTHER" id="PTHR24296">
    <property type="entry name" value="CYTOCHROME P450"/>
    <property type="match status" value="1"/>
</dbReference>
<evidence type="ECO:0000313" key="12">
    <source>
        <dbReference type="Proteomes" id="UP000006591"/>
    </source>
</evidence>
<evidence type="ECO:0000256" key="6">
    <source>
        <dbReference type="ARBA" id="ARBA00023004"/>
    </source>
</evidence>
<dbReference type="EnsemblPlants" id="ONIVA05G13310.1">
    <property type="protein sequence ID" value="ONIVA05G13310.1"/>
    <property type="gene ID" value="ONIVA05G13310"/>
</dbReference>
<dbReference type="HOGENOM" id="CLU_457411_0_0_1"/>
<evidence type="ECO:0000256" key="3">
    <source>
        <dbReference type="ARBA" id="ARBA00022723"/>
    </source>
</evidence>
<keyword evidence="4" id="KW-1133">Transmembrane helix</keyword>
<reference evidence="11" key="1">
    <citation type="submission" date="2015-04" db="UniProtKB">
        <authorList>
            <consortium name="EnsemblPlants"/>
        </authorList>
    </citation>
    <scope>IDENTIFICATION</scope>
    <source>
        <strain evidence="11">SL10</strain>
    </source>
</reference>
<evidence type="ECO:0000256" key="8">
    <source>
        <dbReference type="RuleBase" id="RU000461"/>
    </source>
</evidence>
<dbReference type="STRING" id="4536.A0A0E0HD28"/>
<dbReference type="GO" id="GO:0005506">
    <property type="term" value="F:iron ion binding"/>
    <property type="evidence" value="ECO:0007669"/>
    <property type="project" value="InterPro"/>
</dbReference>
<protein>
    <recommendedName>
        <fullName evidence="10">Fungal lipase-type domain-containing protein</fullName>
    </recommendedName>
</protein>
<feature type="region of interest" description="Disordered" evidence="9">
    <location>
        <begin position="178"/>
        <end position="245"/>
    </location>
</feature>
<dbReference type="GO" id="GO:0004497">
    <property type="term" value="F:monooxygenase activity"/>
    <property type="evidence" value="ECO:0007669"/>
    <property type="project" value="UniProtKB-KW"/>
</dbReference>
<dbReference type="InterPro" id="IPR017972">
    <property type="entry name" value="Cyt_P450_CS"/>
</dbReference>
<dbReference type="InterPro" id="IPR001128">
    <property type="entry name" value="Cyt_P450"/>
</dbReference>
<evidence type="ECO:0000256" key="2">
    <source>
        <dbReference type="ARBA" id="ARBA00022692"/>
    </source>
</evidence>
<dbReference type="GO" id="GO:0006629">
    <property type="term" value="P:lipid metabolic process"/>
    <property type="evidence" value="ECO:0007669"/>
    <property type="project" value="InterPro"/>
</dbReference>
<feature type="compositionally biased region" description="Basic and acidic residues" evidence="9">
    <location>
        <begin position="194"/>
        <end position="203"/>
    </location>
</feature>